<dbReference type="EMBL" id="OZ021738">
    <property type="protein sequence ID" value="CAK9321160.1"/>
    <property type="molecule type" value="Genomic_DNA"/>
</dbReference>
<proteinExistence type="predicted"/>
<accession>A0ABP0YNE1</accession>
<evidence type="ECO:0000313" key="3">
    <source>
        <dbReference type="Proteomes" id="UP001642487"/>
    </source>
</evidence>
<name>A0ABP0YNE1_9ROSI</name>
<feature type="compositionally biased region" description="Basic and acidic residues" evidence="1">
    <location>
        <begin position="1"/>
        <end position="17"/>
    </location>
</feature>
<keyword evidence="3" id="KW-1185">Reference proteome</keyword>
<evidence type="ECO:0000313" key="2">
    <source>
        <dbReference type="EMBL" id="CAK9321160.1"/>
    </source>
</evidence>
<dbReference type="Proteomes" id="UP001642487">
    <property type="component" value="Chromosome 4"/>
</dbReference>
<feature type="region of interest" description="Disordered" evidence="1">
    <location>
        <begin position="1"/>
        <end position="61"/>
    </location>
</feature>
<evidence type="ECO:0000256" key="1">
    <source>
        <dbReference type="SAM" id="MobiDB-lite"/>
    </source>
</evidence>
<organism evidence="2 3">
    <name type="scientific">Citrullus colocynthis</name>
    <name type="common">colocynth</name>
    <dbReference type="NCBI Taxonomy" id="252529"/>
    <lineage>
        <taxon>Eukaryota</taxon>
        <taxon>Viridiplantae</taxon>
        <taxon>Streptophyta</taxon>
        <taxon>Embryophyta</taxon>
        <taxon>Tracheophyta</taxon>
        <taxon>Spermatophyta</taxon>
        <taxon>Magnoliopsida</taxon>
        <taxon>eudicotyledons</taxon>
        <taxon>Gunneridae</taxon>
        <taxon>Pentapetalae</taxon>
        <taxon>rosids</taxon>
        <taxon>fabids</taxon>
        <taxon>Cucurbitales</taxon>
        <taxon>Cucurbitaceae</taxon>
        <taxon>Benincaseae</taxon>
        <taxon>Citrullus</taxon>
    </lineage>
</organism>
<gene>
    <name evidence="2" type="ORF">CITCOLO1_LOCUS13227</name>
</gene>
<sequence length="285" mass="33936">MTDREDQKVEVEEKLKNNSEIGNTRMMTDREDQNIEAEGKRKNNSEIELSNQESAEKQRKNEVVVAPFTSSRKEKLRIATYELYNMEKRLTKKLFRSWNRSYLPSEEETEKKMREGRVVIKDEPHKSIQENTIFTATSRKGKEKIDLDEDLSIIHDLIVRFILYVDNVEEMATNREKSEDDWIRHYEVGIKELQNINEILKKLIMTNEMLRMREKQSEKYIKFVEIMCKLEEINSFLDETHHIGVVTEKDLTEIELRICELHLKRCNNDLDELGRISLLVCELHL</sequence>
<reference evidence="2 3" key="1">
    <citation type="submission" date="2024-03" db="EMBL/GenBank/DDBJ databases">
        <authorList>
            <person name="Gkanogiannis A."/>
            <person name="Becerra Lopez-Lavalle L."/>
        </authorList>
    </citation>
    <scope>NUCLEOTIDE SEQUENCE [LARGE SCALE GENOMIC DNA]</scope>
</reference>
<feature type="compositionally biased region" description="Basic and acidic residues" evidence="1">
    <location>
        <begin position="27"/>
        <end position="45"/>
    </location>
</feature>
<protein>
    <submittedName>
        <fullName evidence="2">Uncharacterized protein</fullName>
    </submittedName>
</protein>